<dbReference type="GO" id="GO:0006744">
    <property type="term" value="P:ubiquinone biosynthetic process"/>
    <property type="evidence" value="ECO:0007669"/>
    <property type="project" value="UniProtKB-UniRule"/>
</dbReference>
<keyword evidence="1" id="KW-0004">4Fe-4S</keyword>
<dbReference type="GO" id="GO:0008233">
    <property type="term" value="F:peptidase activity"/>
    <property type="evidence" value="ECO:0007669"/>
    <property type="project" value="UniProtKB-KW"/>
</dbReference>
<feature type="binding site" evidence="1">
    <location>
        <position position="193"/>
    </location>
    <ligand>
        <name>[4Fe-4S] cluster</name>
        <dbReference type="ChEBI" id="CHEBI:49883"/>
    </ligand>
</feature>
<evidence type="ECO:0000256" key="1">
    <source>
        <dbReference type="HAMAP-Rule" id="MF_02232"/>
    </source>
</evidence>
<evidence type="ECO:0000313" key="2">
    <source>
        <dbReference type="EMBL" id="RWR01489.1"/>
    </source>
</evidence>
<feature type="binding site" evidence="1">
    <location>
        <position position="176"/>
    </location>
    <ligand>
        <name>[4Fe-4S] cluster</name>
        <dbReference type="ChEBI" id="CHEBI:49883"/>
    </ligand>
</feature>
<dbReference type="Pfam" id="PF01136">
    <property type="entry name" value="Peptidase_U32"/>
    <property type="match status" value="1"/>
</dbReference>
<comment type="similarity">
    <text evidence="1">Belongs to the peptidase U32 family. UbiU subfamily.</text>
</comment>
<keyword evidence="1" id="KW-0831">Ubiquinone biosynthesis</keyword>
<dbReference type="Proteomes" id="UP000288794">
    <property type="component" value="Unassembled WGS sequence"/>
</dbReference>
<dbReference type="PANTHER" id="PTHR30217">
    <property type="entry name" value="PEPTIDASE U32 FAMILY"/>
    <property type="match status" value="1"/>
</dbReference>
<dbReference type="GO" id="GO:0046872">
    <property type="term" value="F:metal ion binding"/>
    <property type="evidence" value="ECO:0007669"/>
    <property type="project" value="UniProtKB-KW"/>
</dbReference>
<comment type="pathway">
    <text evidence="1">Cofactor biosynthesis; ubiquinone biosynthesis.</text>
</comment>
<comment type="caution">
    <text evidence="2">The sequence shown here is derived from an EMBL/GenBank/DDBJ whole genome shotgun (WGS) entry which is preliminary data.</text>
</comment>
<dbReference type="PROSITE" id="PS01276">
    <property type="entry name" value="PEPTIDASE_U32"/>
    <property type="match status" value="1"/>
</dbReference>
<name>A0A443IBL2_9GAMM</name>
<proteinExistence type="inferred from homology"/>
<keyword evidence="1" id="KW-0479">Metal-binding</keyword>
<dbReference type="GO" id="GO:0006508">
    <property type="term" value="P:proteolysis"/>
    <property type="evidence" value="ECO:0007669"/>
    <property type="project" value="UniProtKB-KW"/>
</dbReference>
<keyword evidence="3" id="KW-1185">Reference proteome</keyword>
<keyword evidence="1" id="KW-0411">Iron-sulfur</keyword>
<keyword evidence="1" id="KW-0408">Iron</keyword>
<keyword evidence="2" id="KW-0378">Hydrolase</keyword>
<comment type="subunit">
    <text evidence="1">Forms a heterodimer with UbiV.</text>
</comment>
<dbReference type="UniPathway" id="UPA00232"/>
<dbReference type="EMBL" id="JMEE01000036">
    <property type="protein sequence ID" value="RWR01489.1"/>
    <property type="molecule type" value="Genomic_DNA"/>
</dbReference>
<dbReference type="HAMAP" id="MF_02232">
    <property type="entry name" value="UbiU"/>
    <property type="match status" value="1"/>
</dbReference>
<feature type="binding site" evidence="1">
    <location>
        <position position="232"/>
    </location>
    <ligand>
        <name>[4Fe-4S] cluster</name>
        <dbReference type="ChEBI" id="CHEBI:49883"/>
    </ligand>
</feature>
<dbReference type="GO" id="GO:0051539">
    <property type="term" value="F:4 iron, 4 sulfur cluster binding"/>
    <property type="evidence" value="ECO:0007669"/>
    <property type="project" value="UniProtKB-UniRule"/>
</dbReference>
<protein>
    <recommendedName>
        <fullName evidence="1">Ubiquinone biosynthesis protein UbiU</fullName>
    </recommendedName>
</protein>
<dbReference type="RefSeq" id="WP_128178574.1">
    <property type="nucleotide sequence ID" value="NZ_CP071409.1"/>
</dbReference>
<sequence>MELLCPAGNLPSLKAAIENGADAVYIGLKDDTNARHFAGLNFTEKRLLEGARYVHQHGRKLHVAINTFAHPDGYKRWENAVDRAADIGADALILADLAMLEYAAERYPHIERHVSVQASATNLEAVNFYHRHFAVSRVVLPRVLSMHQVRQLARVTPVPLEVFAFGSLCIMAEGRCYLSSYLTGESPNTVGACSPARYVRWQQTSEGLESRLNEVLIDRYSEGENAGYPTLCKGRYKVDGVQYHALEEPTSLNTLTLLPELLQANIASVKIEGRQRSPAYVSQVARIWRQAIDRCMADPAAFNVQQSWMAALGALSEGTQTTLGAYHRKWQ</sequence>
<dbReference type="AlphaFoldDB" id="A0A443IBL2"/>
<accession>A0A443IBL2</accession>
<dbReference type="InterPro" id="IPR051454">
    <property type="entry name" value="RNA/ubiquinone_mod_enzymes"/>
</dbReference>
<feature type="binding site" evidence="1">
    <location>
        <position position="169"/>
    </location>
    <ligand>
        <name>[4Fe-4S] cluster</name>
        <dbReference type="ChEBI" id="CHEBI:49883"/>
    </ligand>
</feature>
<gene>
    <name evidence="1" type="primary">ubiU</name>
    <name evidence="2" type="ORF">ED28_13435</name>
</gene>
<comment type="cofactor">
    <cofactor evidence="1">
        <name>[4Fe-4S] cluster</name>
        <dbReference type="ChEBI" id="CHEBI:49883"/>
    </cofactor>
</comment>
<evidence type="ECO:0000313" key="3">
    <source>
        <dbReference type="Proteomes" id="UP000288794"/>
    </source>
</evidence>
<dbReference type="PANTHER" id="PTHR30217:SF3">
    <property type="entry name" value="UBIQUINONE BIOSYNTHESIS PROTEIN UBIU"/>
    <property type="match status" value="1"/>
</dbReference>
<reference evidence="2 3" key="1">
    <citation type="submission" date="2014-04" db="EMBL/GenBank/DDBJ databases">
        <title>Draft genome sequence of Pantoea beijingensis strain LMG 27579, an emerging pathogen to Pleurotus eryngii with potential industrial application.</title>
        <authorList>
            <person name="Xu F."/>
            <person name="Liu Y."/>
            <person name="Wang S."/>
            <person name="Yin Y."/>
            <person name="Ma Y."/>
            <person name="Zhao S."/>
            <person name="Rong C."/>
        </authorList>
    </citation>
    <scope>NUCLEOTIDE SEQUENCE [LARGE SCALE GENOMIC DNA]</scope>
    <source>
        <strain evidence="2 3">LMG 27579</strain>
    </source>
</reference>
<dbReference type="InterPro" id="IPR001539">
    <property type="entry name" value="Peptidase_U32"/>
</dbReference>
<organism evidence="2 3">
    <name type="scientific">[Pantoea] beijingensis</name>
    <dbReference type="NCBI Taxonomy" id="1324864"/>
    <lineage>
        <taxon>Bacteria</taxon>
        <taxon>Pseudomonadati</taxon>
        <taxon>Pseudomonadota</taxon>
        <taxon>Gammaproteobacteria</taxon>
        <taxon>Enterobacterales</taxon>
        <taxon>Erwiniaceae</taxon>
        <taxon>Erwinia</taxon>
    </lineage>
</organism>
<dbReference type="InterPro" id="IPR043692">
    <property type="entry name" value="UbiU"/>
</dbReference>
<comment type="function">
    <text evidence="1">Required for O(2)-independent ubiquinone (coenzyme Q) biosynthesis. Together with UbiV, is essential for the C6-hydroxylation reaction in the oxygen-independent ubiquinone biosynthesis pathway.</text>
</comment>
<keyword evidence="2" id="KW-0645">Protease</keyword>